<feature type="transmembrane region" description="Helical" evidence="1">
    <location>
        <begin position="92"/>
        <end position="115"/>
    </location>
</feature>
<dbReference type="Proteomes" id="UP000543379">
    <property type="component" value="Unassembled WGS sequence"/>
</dbReference>
<feature type="transmembrane region" description="Helical" evidence="1">
    <location>
        <begin position="53"/>
        <end position="72"/>
    </location>
</feature>
<keyword evidence="1" id="KW-0472">Membrane</keyword>
<reference evidence="2 3" key="1">
    <citation type="submission" date="2020-03" db="EMBL/GenBank/DDBJ databases">
        <title>Soil Listeria distribution.</title>
        <authorList>
            <person name="Liao J."/>
            <person name="Wiedmann M."/>
        </authorList>
    </citation>
    <scope>NUCLEOTIDE SEQUENCE [LARGE SCALE GENOMIC DNA]</scope>
    <source>
        <strain evidence="2 3">FSL L7-1816</strain>
    </source>
</reference>
<protein>
    <submittedName>
        <fullName evidence="2">Uncharacterized protein</fullName>
    </submittedName>
</protein>
<comment type="caution">
    <text evidence="2">The sequence shown here is derived from an EMBL/GenBank/DDBJ whole genome shotgun (WGS) entry which is preliminary data.</text>
</comment>
<accession>A0A841XSP6</accession>
<sequence>MRDVLEKLFAYIPIALAVSLFLASLRWIVFIFSADKLEKHLQPPTRRFISYHFPMFILSTAIFISFILFSLYKFDLTVSFIIDNYSGQNKKYINGFIFILIMLYLFLIFSVPAAIKIFRKSPKRLWYITGDNNTRVYIYKKTFNNKYFCYVVPNDSPKKYTCTLLSLEDMNYPTQVLYNENAKINIRQFWEDYVPSSKKSDIRSINYSFNMTLLIQVLFCTLIALTQWSNGYFDILEAIILYLVMNIILFIMLYPFFRAKLFRYVFKRRVRILRLKIKKMKRIWYKKLRRLNLDKN</sequence>
<dbReference type="EMBL" id="JAAROV010000001">
    <property type="protein sequence ID" value="MBC1315959.1"/>
    <property type="molecule type" value="Genomic_DNA"/>
</dbReference>
<evidence type="ECO:0000313" key="2">
    <source>
        <dbReference type="EMBL" id="MBC1315959.1"/>
    </source>
</evidence>
<dbReference type="AlphaFoldDB" id="A0A841XSP6"/>
<evidence type="ECO:0000313" key="3">
    <source>
        <dbReference type="Proteomes" id="UP000543379"/>
    </source>
</evidence>
<feature type="transmembrane region" description="Helical" evidence="1">
    <location>
        <begin position="12"/>
        <end position="32"/>
    </location>
</feature>
<feature type="transmembrane region" description="Helical" evidence="1">
    <location>
        <begin position="207"/>
        <end position="229"/>
    </location>
</feature>
<name>A0A841XSP6_9LIST</name>
<evidence type="ECO:0000256" key="1">
    <source>
        <dbReference type="SAM" id="Phobius"/>
    </source>
</evidence>
<organism evidence="2 3">
    <name type="scientific">Listeria booriae</name>
    <dbReference type="NCBI Taxonomy" id="1552123"/>
    <lineage>
        <taxon>Bacteria</taxon>
        <taxon>Bacillati</taxon>
        <taxon>Bacillota</taxon>
        <taxon>Bacilli</taxon>
        <taxon>Bacillales</taxon>
        <taxon>Listeriaceae</taxon>
        <taxon>Listeria</taxon>
    </lineage>
</organism>
<proteinExistence type="predicted"/>
<keyword evidence="1" id="KW-1133">Transmembrane helix</keyword>
<gene>
    <name evidence="2" type="ORF">HB811_04160</name>
</gene>
<keyword evidence="1" id="KW-0812">Transmembrane</keyword>
<feature type="transmembrane region" description="Helical" evidence="1">
    <location>
        <begin position="235"/>
        <end position="257"/>
    </location>
</feature>
<dbReference type="RefSeq" id="WP_185381965.1">
    <property type="nucleotide sequence ID" value="NZ_JAAROV010000001.1"/>
</dbReference>